<dbReference type="InterPro" id="IPR054129">
    <property type="entry name" value="DesT_TetR_C"/>
</dbReference>
<evidence type="ECO:0000313" key="7">
    <source>
        <dbReference type="EMBL" id="GAA4811323.1"/>
    </source>
</evidence>
<dbReference type="InterPro" id="IPR009057">
    <property type="entry name" value="Homeodomain-like_sf"/>
</dbReference>
<gene>
    <name evidence="7" type="ORF">GCM10023353_14820</name>
</gene>
<dbReference type="PRINTS" id="PR00455">
    <property type="entry name" value="HTHTETR"/>
</dbReference>
<keyword evidence="8" id="KW-1185">Reference proteome</keyword>
<protein>
    <submittedName>
        <fullName evidence="7">TetR/AcrR family transcriptional regulator</fullName>
    </submittedName>
</protein>
<dbReference type="Proteomes" id="UP001500839">
    <property type="component" value="Unassembled WGS sequence"/>
</dbReference>
<evidence type="ECO:0000313" key="8">
    <source>
        <dbReference type="Proteomes" id="UP001500839"/>
    </source>
</evidence>
<dbReference type="PANTHER" id="PTHR30055:SF227">
    <property type="entry name" value="TRANSCRIPTIONAL REGULATORY PROTEIN (PROBABLY TETR-FAMILY)-RELATED"/>
    <property type="match status" value="1"/>
</dbReference>
<comment type="caution">
    <text evidence="7">The sequence shown here is derived from an EMBL/GenBank/DDBJ whole genome shotgun (WGS) entry which is preliminary data.</text>
</comment>
<name>A0ABP9CI48_9ACTN</name>
<keyword evidence="3" id="KW-0804">Transcription</keyword>
<sequence>MGEAAGQDTAQKDGPRPRKRMSGTERREQLIAIGRSLFSERGYEATAIEEIAQRAHVSKPVVYEHFGGKEGLYAVVVDREMATLHKAITASLSTHRNLAPHSSRLRLERVTLALLTYVEEHSEGFRILVRDSPVAAADGTYSSLLNEAIGQVEYLLAADFARRSLDPDLAALYAQALVGVVSSSATWWLDVRRPSKEVMATHLVNLCWNGLAHLSAEPTLDPRTLEFGARGAGLAPAEERD</sequence>
<evidence type="ECO:0000256" key="1">
    <source>
        <dbReference type="ARBA" id="ARBA00023015"/>
    </source>
</evidence>
<dbReference type="SUPFAM" id="SSF48498">
    <property type="entry name" value="Tetracyclin repressor-like, C-terminal domain"/>
    <property type="match status" value="1"/>
</dbReference>
<dbReference type="InterPro" id="IPR001647">
    <property type="entry name" value="HTH_TetR"/>
</dbReference>
<evidence type="ECO:0000256" key="5">
    <source>
        <dbReference type="SAM" id="MobiDB-lite"/>
    </source>
</evidence>
<dbReference type="PANTHER" id="PTHR30055">
    <property type="entry name" value="HTH-TYPE TRANSCRIPTIONAL REGULATOR RUTR"/>
    <property type="match status" value="1"/>
</dbReference>
<proteinExistence type="predicted"/>
<reference evidence="8" key="1">
    <citation type="journal article" date="2019" name="Int. J. Syst. Evol. Microbiol.">
        <title>The Global Catalogue of Microorganisms (GCM) 10K type strain sequencing project: providing services to taxonomists for standard genome sequencing and annotation.</title>
        <authorList>
            <consortium name="The Broad Institute Genomics Platform"/>
            <consortium name="The Broad Institute Genome Sequencing Center for Infectious Disease"/>
            <person name="Wu L."/>
            <person name="Ma J."/>
        </authorList>
    </citation>
    <scope>NUCLEOTIDE SEQUENCE [LARGE SCALE GENOMIC DNA]</scope>
    <source>
        <strain evidence="8">JCM 18542</strain>
    </source>
</reference>
<dbReference type="Pfam" id="PF00440">
    <property type="entry name" value="TetR_N"/>
    <property type="match status" value="1"/>
</dbReference>
<evidence type="ECO:0000256" key="4">
    <source>
        <dbReference type="PROSITE-ProRule" id="PRU00335"/>
    </source>
</evidence>
<dbReference type="Gene3D" id="1.10.357.10">
    <property type="entry name" value="Tetracycline Repressor, domain 2"/>
    <property type="match status" value="1"/>
</dbReference>
<dbReference type="RefSeq" id="WP_242474489.1">
    <property type="nucleotide sequence ID" value="NZ_BAABKQ010000001.1"/>
</dbReference>
<keyword evidence="2 4" id="KW-0238">DNA-binding</keyword>
<evidence type="ECO:0000256" key="3">
    <source>
        <dbReference type="ARBA" id="ARBA00023163"/>
    </source>
</evidence>
<dbReference type="InterPro" id="IPR036271">
    <property type="entry name" value="Tet_transcr_reg_TetR-rel_C_sf"/>
</dbReference>
<feature type="DNA-binding region" description="H-T-H motif" evidence="4">
    <location>
        <begin position="47"/>
        <end position="66"/>
    </location>
</feature>
<dbReference type="PROSITE" id="PS50977">
    <property type="entry name" value="HTH_TETR_2"/>
    <property type="match status" value="1"/>
</dbReference>
<keyword evidence="1" id="KW-0805">Transcription regulation</keyword>
<evidence type="ECO:0000256" key="2">
    <source>
        <dbReference type="ARBA" id="ARBA00023125"/>
    </source>
</evidence>
<dbReference type="Pfam" id="PF21943">
    <property type="entry name" value="TetR_C_46"/>
    <property type="match status" value="1"/>
</dbReference>
<feature type="region of interest" description="Disordered" evidence="5">
    <location>
        <begin position="1"/>
        <end position="26"/>
    </location>
</feature>
<evidence type="ECO:0000259" key="6">
    <source>
        <dbReference type="PROSITE" id="PS50977"/>
    </source>
</evidence>
<accession>A0ABP9CI48</accession>
<dbReference type="EMBL" id="BAABKQ010000001">
    <property type="protein sequence ID" value="GAA4811323.1"/>
    <property type="molecule type" value="Genomic_DNA"/>
</dbReference>
<feature type="domain" description="HTH tetR-type" evidence="6">
    <location>
        <begin position="24"/>
        <end position="84"/>
    </location>
</feature>
<dbReference type="InterPro" id="IPR050109">
    <property type="entry name" value="HTH-type_TetR-like_transc_reg"/>
</dbReference>
<dbReference type="SUPFAM" id="SSF46689">
    <property type="entry name" value="Homeodomain-like"/>
    <property type="match status" value="1"/>
</dbReference>
<feature type="compositionally biased region" description="Basic and acidic residues" evidence="5">
    <location>
        <begin position="10"/>
        <end position="26"/>
    </location>
</feature>
<organism evidence="7 8">
    <name type="scientific">Tomitella cavernea</name>
    <dbReference type="NCBI Taxonomy" id="1387982"/>
    <lineage>
        <taxon>Bacteria</taxon>
        <taxon>Bacillati</taxon>
        <taxon>Actinomycetota</taxon>
        <taxon>Actinomycetes</taxon>
        <taxon>Mycobacteriales</taxon>
        <taxon>Tomitella</taxon>
    </lineage>
</organism>